<feature type="region of interest" description="Disordered" evidence="1">
    <location>
        <begin position="1"/>
        <end position="36"/>
    </location>
</feature>
<reference evidence="3" key="1">
    <citation type="submission" date="2020-12" db="UniProtKB">
        <authorList>
            <consortium name="WormBaseParasite"/>
        </authorList>
    </citation>
    <scope>IDENTIFICATION</scope>
    <source>
        <strain evidence="3">MHco3</strain>
    </source>
</reference>
<feature type="compositionally biased region" description="Gly residues" evidence="1">
    <location>
        <begin position="83"/>
        <end position="100"/>
    </location>
</feature>
<proteinExistence type="predicted"/>
<evidence type="ECO:0000313" key="3">
    <source>
        <dbReference type="WBParaSite" id="HCON_00078480-00001"/>
    </source>
</evidence>
<dbReference type="Proteomes" id="UP000025227">
    <property type="component" value="Unplaced"/>
</dbReference>
<evidence type="ECO:0000256" key="1">
    <source>
        <dbReference type="SAM" id="MobiDB-lite"/>
    </source>
</evidence>
<feature type="region of interest" description="Disordered" evidence="1">
    <location>
        <begin position="51"/>
        <end position="186"/>
    </location>
</feature>
<protein>
    <submittedName>
        <fullName evidence="3">Uncharacterized protein</fullName>
    </submittedName>
</protein>
<dbReference type="AlphaFoldDB" id="A0A7I4YCL3"/>
<sequence length="186" mass="19553">MRDYKENGKRMKIGTTRRIGLQNENKNSDSLQEPIKEGGRSMYLDYVFASPTTYSRRGGGGGRLEPAGEPSNFRIPDQKQWSGGDGAALGTRGGAGGVGPVGTTSGDGEEAEASSAVPWQGAVGGAEGHTTGPPQKKLQPIFKKRSKKPQPPVKKTFEEPQSIGKKASKKPQSVSAATIAERGSGP</sequence>
<accession>A0A7I4YCL3</accession>
<evidence type="ECO:0000313" key="2">
    <source>
        <dbReference type="Proteomes" id="UP000025227"/>
    </source>
</evidence>
<name>A0A7I4YCL3_HAECO</name>
<feature type="compositionally biased region" description="Polar residues" evidence="1">
    <location>
        <begin position="22"/>
        <end position="31"/>
    </location>
</feature>
<keyword evidence="2" id="KW-1185">Reference proteome</keyword>
<dbReference type="WBParaSite" id="HCON_00078480-00001">
    <property type="protein sequence ID" value="HCON_00078480-00001"/>
    <property type="gene ID" value="HCON_00078480"/>
</dbReference>
<organism evidence="2 3">
    <name type="scientific">Haemonchus contortus</name>
    <name type="common">Barber pole worm</name>
    <dbReference type="NCBI Taxonomy" id="6289"/>
    <lineage>
        <taxon>Eukaryota</taxon>
        <taxon>Metazoa</taxon>
        <taxon>Ecdysozoa</taxon>
        <taxon>Nematoda</taxon>
        <taxon>Chromadorea</taxon>
        <taxon>Rhabditida</taxon>
        <taxon>Rhabditina</taxon>
        <taxon>Rhabditomorpha</taxon>
        <taxon>Strongyloidea</taxon>
        <taxon>Trichostrongylidae</taxon>
        <taxon>Haemonchus</taxon>
    </lineage>
</organism>